<dbReference type="EMBL" id="MCFL01000045">
    <property type="protein sequence ID" value="ORZ32551.1"/>
    <property type="molecule type" value="Genomic_DNA"/>
</dbReference>
<feature type="non-terminal residue" evidence="1">
    <location>
        <position position="1"/>
    </location>
</feature>
<evidence type="ECO:0000313" key="1">
    <source>
        <dbReference type="EMBL" id="ORZ32551.1"/>
    </source>
</evidence>
<proteinExistence type="predicted"/>
<evidence type="ECO:0000313" key="2">
    <source>
        <dbReference type="Proteomes" id="UP000193411"/>
    </source>
</evidence>
<organism evidence="1 2">
    <name type="scientific">Catenaria anguillulae PL171</name>
    <dbReference type="NCBI Taxonomy" id="765915"/>
    <lineage>
        <taxon>Eukaryota</taxon>
        <taxon>Fungi</taxon>
        <taxon>Fungi incertae sedis</taxon>
        <taxon>Blastocladiomycota</taxon>
        <taxon>Blastocladiomycetes</taxon>
        <taxon>Blastocladiales</taxon>
        <taxon>Catenariaceae</taxon>
        <taxon>Catenaria</taxon>
    </lineage>
</organism>
<dbReference type="Proteomes" id="UP000193411">
    <property type="component" value="Unassembled WGS sequence"/>
</dbReference>
<name>A0A1Y2HF83_9FUNG</name>
<dbReference type="AlphaFoldDB" id="A0A1Y2HF83"/>
<keyword evidence="2" id="KW-1185">Reference proteome</keyword>
<gene>
    <name evidence="1" type="ORF">BCR44DRAFT_1440089</name>
</gene>
<sequence>LVFSIDLSFFFKPIVPIPNAYALLNHLCSAHSTPLFPLALLLRLAYIHK</sequence>
<comment type="caution">
    <text evidence="1">The sequence shown here is derived from an EMBL/GenBank/DDBJ whole genome shotgun (WGS) entry which is preliminary data.</text>
</comment>
<protein>
    <submittedName>
        <fullName evidence="1">Uncharacterized protein</fullName>
    </submittedName>
</protein>
<accession>A0A1Y2HF83</accession>
<reference evidence="1 2" key="1">
    <citation type="submission" date="2016-07" db="EMBL/GenBank/DDBJ databases">
        <title>Pervasive Adenine N6-methylation of Active Genes in Fungi.</title>
        <authorList>
            <consortium name="DOE Joint Genome Institute"/>
            <person name="Mondo S.J."/>
            <person name="Dannebaum R.O."/>
            <person name="Kuo R.C."/>
            <person name="Labutti K."/>
            <person name="Haridas S."/>
            <person name="Kuo A."/>
            <person name="Salamov A."/>
            <person name="Ahrendt S.R."/>
            <person name="Lipzen A."/>
            <person name="Sullivan W."/>
            <person name="Andreopoulos W.B."/>
            <person name="Clum A."/>
            <person name="Lindquist E."/>
            <person name="Daum C."/>
            <person name="Ramamoorthy G.K."/>
            <person name="Gryganskyi A."/>
            <person name="Culley D."/>
            <person name="Magnuson J.K."/>
            <person name="James T.Y."/>
            <person name="O'Malley M.A."/>
            <person name="Stajich J.E."/>
            <person name="Spatafora J.W."/>
            <person name="Visel A."/>
            <person name="Grigoriev I.V."/>
        </authorList>
    </citation>
    <scope>NUCLEOTIDE SEQUENCE [LARGE SCALE GENOMIC DNA]</scope>
    <source>
        <strain evidence="1 2">PL171</strain>
    </source>
</reference>